<keyword evidence="2" id="KW-1185">Reference proteome</keyword>
<proteinExistence type="predicted"/>
<reference evidence="1 2" key="1">
    <citation type="journal article" date="2007" name="Science">
        <title>Sea anemone genome reveals ancestral eumetazoan gene repertoire and genomic organization.</title>
        <authorList>
            <person name="Putnam N.H."/>
            <person name="Srivastava M."/>
            <person name="Hellsten U."/>
            <person name="Dirks B."/>
            <person name="Chapman J."/>
            <person name="Salamov A."/>
            <person name="Terry A."/>
            <person name="Shapiro H."/>
            <person name="Lindquist E."/>
            <person name="Kapitonov V.V."/>
            <person name="Jurka J."/>
            <person name="Genikhovich G."/>
            <person name="Grigoriev I.V."/>
            <person name="Lucas S.M."/>
            <person name="Steele R.E."/>
            <person name="Finnerty J.R."/>
            <person name="Technau U."/>
            <person name="Martindale M.Q."/>
            <person name="Rokhsar D.S."/>
        </authorList>
    </citation>
    <scope>NUCLEOTIDE SEQUENCE [LARGE SCALE GENOMIC DNA]</scope>
    <source>
        <strain evidence="2">CH2 X CH6</strain>
    </source>
</reference>
<dbReference type="EMBL" id="DS469547">
    <property type="protein sequence ID" value="EDO44196.1"/>
    <property type="molecule type" value="Genomic_DNA"/>
</dbReference>
<evidence type="ECO:0000313" key="1">
    <source>
        <dbReference type="EMBL" id="EDO44196.1"/>
    </source>
</evidence>
<dbReference type="AlphaFoldDB" id="A7RWN2"/>
<dbReference type="PANTHER" id="PTHR41161">
    <property type="entry name" value="PROTEIN NCBP2AS2"/>
    <property type="match status" value="1"/>
</dbReference>
<dbReference type="Proteomes" id="UP000001593">
    <property type="component" value="Unassembled WGS sequence"/>
</dbReference>
<protein>
    <submittedName>
        <fullName evidence="1">Uncharacterized protein</fullName>
    </submittedName>
</protein>
<accession>A7RWN2</accession>
<organism evidence="1 2">
    <name type="scientific">Nematostella vectensis</name>
    <name type="common">Starlet sea anemone</name>
    <dbReference type="NCBI Taxonomy" id="45351"/>
    <lineage>
        <taxon>Eukaryota</taxon>
        <taxon>Metazoa</taxon>
        <taxon>Cnidaria</taxon>
        <taxon>Anthozoa</taxon>
        <taxon>Hexacorallia</taxon>
        <taxon>Actiniaria</taxon>
        <taxon>Edwardsiidae</taxon>
        <taxon>Nematostella</taxon>
    </lineage>
</organism>
<gene>
    <name evidence="1" type="ORF">NEMVEDRAFT_v1g203263</name>
</gene>
<dbReference type="InterPro" id="IPR042407">
    <property type="entry name" value="NCBP2-AS2"/>
</dbReference>
<name>A7RWN2_NEMVE</name>
<dbReference type="InParanoid" id="A7RWN2"/>
<dbReference type="HOGENOM" id="CLU_1940604_0_0_1"/>
<evidence type="ECO:0000313" key="2">
    <source>
        <dbReference type="Proteomes" id="UP000001593"/>
    </source>
</evidence>
<dbReference type="OMA" id="KRFMENI"/>
<sequence length="130" mass="14822">MNLRMLLRFLNDQHLVERLANTSVIRRFAQLTHYSYLRATSWGKIIAGKALLNPDSKKGLERVWLTHKSTTLDLTFKGNKSLEKLSEASKTQEEGRASTTGRLVSFSKRFMENIQREIEGKASGGRGPYH</sequence>
<dbReference type="PANTHER" id="PTHR41161:SF1">
    <property type="entry name" value="PROTEIN NCBP2AS2"/>
    <property type="match status" value="1"/>
</dbReference>